<dbReference type="GO" id="GO:0016279">
    <property type="term" value="F:protein-lysine N-methyltransferase activity"/>
    <property type="evidence" value="ECO:0007669"/>
    <property type="project" value="TreeGrafter"/>
</dbReference>
<dbReference type="AlphaFoldDB" id="A0A830HLT5"/>
<feature type="compositionally biased region" description="Acidic residues" evidence="1">
    <location>
        <begin position="8"/>
        <end position="73"/>
    </location>
</feature>
<sequence length="634" mass="71343">MVYKVESALEEQEDADADEELEELEELAEFGDFEDEDADDDLESLEDDDADDDDDDDDEEEEEEDDDDGDDDFGINPETLGVSGGVDGRLLAERRLHAVCQRHPAFRCTHIEPRALDKFGIAAVVCPPTTSADAAGSKPTTASPRMVIPTELIIIDSAPYVANDPDISKCLAHIEQTNNQELRTILWTMLHFRRAHTPDPKDARESKRRKIDESAPEEEPNERYVGSLIHEVHQAMFRSLPQIKSQYTDDEWDDDGGGFGTLLTANCNTLTMLEECDDPTLYDLVIKQRDATKEMYDLAFPKLTETYPNLFPEEVGAHYEHFVHACELWMSRAMTVKFPGEDETKNALVPCAWWLNHKSPPEAHVVNYSCILQEDGTDCMVLQVDPARRDAVAGGEQLFLSYGRMTNRDLMLGHAMCILKNPCDAHEVMVNLNVTNSEWLEDKGITVHPYVDEDQNALESDWYDTEIDRRPEEDKWAPDTGMKDATHSASLVLTIIPREDGEWCLDARSKRLIRTCMCTRLGTAEDEARVTQWYAARQRESESSGKAVANDGDELVLSTDVEKMCEMHATAWAKDACMGAGSAREQACALDECDDWDDPDAGADEDASAQERSVIQFMACRHNAMGNWQKHAWA</sequence>
<evidence type="ECO:0000313" key="3">
    <source>
        <dbReference type="Proteomes" id="UP000660262"/>
    </source>
</evidence>
<gene>
    <name evidence="2" type="ORF">PPROV_000658400</name>
</gene>
<dbReference type="Gene3D" id="3.90.1410.10">
    <property type="entry name" value="set domain protein methyltransferase, domain 1"/>
    <property type="match status" value="1"/>
</dbReference>
<feature type="region of interest" description="Disordered" evidence="1">
    <location>
        <begin position="197"/>
        <end position="221"/>
    </location>
</feature>
<dbReference type="PANTHER" id="PTHR13271">
    <property type="entry name" value="UNCHARACTERIZED PUTATIVE METHYLTRANSFERASE"/>
    <property type="match status" value="1"/>
</dbReference>
<organism evidence="2 3">
    <name type="scientific">Pycnococcus provasolii</name>
    <dbReference type="NCBI Taxonomy" id="41880"/>
    <lineage>
        <taxon>Eukaryota</taxon>
        <taxon>Viridiplantae</taxon>
        <taxon>Chlorophyta</taxon>
        <taxon>Pseudoscourfieldiophyceae</taxon>
        <taxon>Pseudoscourfieldiales</taxon>
        <taxon>Pycnococcaceae</taxon>
        <taxon>Pycnococcus</taxon>
    </lineage>
</organism>
<feature type="compositionally biased region" description="Basic and acidic residues" evidence="1">
    <location>
        <begin position="197"/>
        <end position="213"/>
    </location>
</feature>
<accession>A0A830HLT5</accession>
<protein>
    <recommendedName>
        <fullName evidence="4">SET domain-containing protein</fullName>
    </recommendedName>
</protein>
<keyword evidence="3" id="KW-1185">Reference proteome</keyword>
<name>A0A830HLT5_9CHLO</name>
<evidence type="ECO:0008006" key="4">
    <source>
        <dbReference type="Google" id="ProtNLM"/>
    </source>
</evidence>
<dbReference type="Proteomes" id="UP000660262">
    <property type="component" value="Unassembled WGS sequence"/>
</dbReference>
<dbReference type="SUPFAM" id="SSF82199">
    <property type="entry name" value="SET domain"/>
    <property type="match status" value="1"/>
</dbReference>
<dbReference type="PANTHER" id="PTHR13271:SF145">
    <property type="entry name" value="SET DOMAIN-CONTAINING PROTEIN"/>
    <property type="match status" value="1"/>
</dbReference>
<dbReference type="InterPro" id="IPR046341">
    <property type="entry name" value="SET_dom_sf"/>
</dbReference>
<dbReference type="CDD" id="cd10527">
    <property type="entry name" value="SET_LSMT"/>
    <property type="match status" value="1"/>
</dbReference>
<dbReference type="InterPro" id="IPR050600">
    <property type="entry name" value="SETD3_SETD6_MTase"/>
</dbReference>
<reference evidence="2" key="1">
    <citation type="submission" date="2020-10" db="EMBL/GenBank/DDBJ databases">
        <title>Unveiling of a novel bifunctional photoreceptor, Dualchrome1, isolated from a cosmopolitan green alga.</title>
        <authorList>
            <person name="Suzuki S."/>
            <person name="Kawachi M."/>
        </authorList>
    </citation>
    <scope>NUCLEOTIDE SEQUENCE</scope>
    <source>
        <strain evidence="2">NIES 2893</strain>
    </source>
</reference>
<feature type="region of interest" description="Disordered" evidence="1">
    <location>
        <begin position="1"/>
        <end position="84"/>
    </location>
</feature>
<comment type="caution">
    <text evidence="2">The sequence shown here is derived from an EMBL/GenBank/DDBJ whole genome shotgun (WGS) entry which is preliminary data.</text>
</comment>
<dbReference type="OrthoDB" id="341421at2759"/>
<evidence type="ECO:0000256" key="1">
    <source>
        <dbReference type="SAM" id="MobiDB-lite"/>
    </source>
</evidence>
<dbReference type="EMBL" id="BNJQ01000018">
    <property type="protein sequence ID" value="GHP07842.1"/>
    <property type="molecule type" value="Genomic_DNA"/>
</dbReference>
<proteinExistence type="predicted"/>
<evidence type="ECO:0000313" key="2">
    <source>
        <dbReference type="EMBL" id="GHP07842.1"/>
    </source>
</evidence>